<feature type="compositionally biased region" description="Basic and acidic residues" evidence="2">
    <location>
        <begin position="813"/>
        <end position="827"/>
    </location>
</feature>
<feature type="region of interest" description="Disordered" evidence="2">
    <location>
        <begin position="1237"/>
        <end position="1260"/>
    </location>
</feature>
<feature type="region of interest" description="Disordered" evidence="2">
    <location>
        <begin position="25"/>
        <end position="95"/>
    </location>
</feature>
<dbReference type="EMBL" id="DF237223">
    <property type="protein sequence ID" value="GAQ86173.1"/>
    <property type="molecule type" value="Genomic_DNA"/>
</dbReference>
<feature type="compositionally biased region" description="Low complexity" evidence="2">
    <location>
        <begin position="34"/>
        <end position="47"/>
    </location>
</feature>
<dbReference type="STRING" id="105231.A0A1Y1I6M8"/>
<keyword evidence="5" id="KW-1185">Reference proteome</keyword>
<evidence type="ECO:0000313" key="5">
    <source>
        <dbReference type="Proteomes" id="UP000054558"/>
    </source>
</evidence>
<evidence type="ECO:0000313" key="4">
    <source>
        <dbReference type="EMBL" id="GAQ86173.1"/>
    </source>
</evidence>
<feature type="compositionally biased region" description="Basic and acidic residues" evidence="2">
    <location>
        <begin position="781"/>
        <end position="805"/>
    </location>
</feature>
<feature type="compositionally biased region" description="Low complexity" evidence="2">
    <location>
        <begin position="1062"/>
        <end position="1073"/>
    </location>
</feature>
<feature type="coiled-coil region" evidence="1">
    <location>
        <begin position="890"/>
        <end position="934"/>
    </location>
</feature>
<feature type="region of interest" description="Disordered" evidence="2">
    <location>
        <begin position="780"/>
        <end position="828"/>
    </location>
</feature>
<dbReference type="PROSITE" id="PS50862">
    <property type="entry name" value="AA_TRNA_LIGASE_II"/>
    <property type="match status" value="1"/>
</dbReference>
<feature type="coiled-coil region" evidence="1">
    <location>
        <begin position="242"/>
        <end position="431"/>
    </location>
</feature>
<evidence type="ECO:0000256" key="2">
    <source>
        <dbReference type="SAM" id="MobiDB-lite"/>
    </source>
</evidence>
<gene>
    <name evidence="4" type="ORF">KFL_002740120</name>
</gene>
<feature type="region of interest" description="Disordered" evidence="2">
    <location>
        <begin position="1195"/>
        <end position="1216"/>
    </location>
</feature>
<feature type="region of interest" description="Disordered" evidence="2">
    <location>
        <begin position="173"/>
        <end position="233"/>
    </location>
</feature>
<reference evidence="4 5" key="1">
    <citation type="journal article" date="2014" name="Nat. Commun.">
        <title>Klebsormidium flaccidum genome reveals primary factors for plant terrestrial adaptation.</title>
        <authorList>
            <person name="Hori K."/>
            <person name="Maruyama F."/>
            <person name="Fujisawa T."/>
            <person name="Togashi T."/>
            <person name="Yamamoto N."/>
            <person name="Seo M."/>
            <person name="Sato S."/>
            <person name="Yamada T."/>
            <person name="Mori H."/>
            <person name="Tajima N."/>
            <person name="Moriyama T."/>
            <person name="Ikeuchi M."/>
            <person name="Watanabe M."/>
            <person name="Wada H."/>
            <person name="Kobayashi K."/>
            <person name="Saito M."/>
            <person name="Masuda T."/>
            <person name="Sasaki-Sekimoto Y."/>
            <person name="Mashiguchi K."/>
            <person name="Awai K."/>
            <person name="Shimojima M."/>
            <person name="Masuda S."/>
            <person name="Iwai M."/>
            <person name="Nobusawa T."/>
            <person name="Narise T."/>
            <person name="Kondo S."/>
            <person name="Saito H."/>
            <person name="Sato R."/>
            <person name="Murakawa M."/>
            <person name="Ihara Y."/>
            <person name="Oshima-Yamada Y."/>
            <person name="Ohtaka K."/>
            <person name="Satoh M."/>
            <person name="Sonobe K."/>
            <person name="Ishii M."/>
            <person name="Ohtani R."/>
            <person name="Kanamori-Sato M."/>
            <person name="Honoki R."/>
            <person name="Miyazaki D."/>
            <person name="Mochizuki H."/>
            <person name="Umetsu J."/>
            <person name="Higashi K."/>
            <person name="Shibata D."/>
            <person name="Kamiya Y."/>
            <person name="Sato N."/>
            <person name="Nakamura Y."/>
            <person name="Tabata S."/>
            <person name="Ida S."/>
            <person name="Kurokawa K."/>
            <person name="Ohta H."/>
        </authorList>
    </citation>
    <scope>NUCLEOTIDE SEQUENCE [LARGE SCALE GENOMIC DNA]</scope>
    <source>
        <strain evidence="4 5">NIES-2285</strain>
    </source>
</reference>
<organism evidence="4 5">
    <name type="scientific">Klebsormidium nitens</name>
    <name type="common">Green alga</name>
    <name type="synonym">Ulothrix nitens</name>
    <dbReference type="NCBI Taxonomy" id="105231"/>
    <lineage>
        <taxon>Eukaryota</taxon>
        <taxon>Viridiplantae</taxon>
        <taxon>Streptophyta</taxon>
        <taxon>Klebsormidiophyceae</taxon>
        <taxon>Klebsormidiales</taxon>
        <taxon>Klebsormidiaceae</taxon>
        <taxon>Klebsormidium</taxon>
    </lineage>
</organism>
<feature type="coiled-coil region" evidence="1">
    <location>
        <begin position="461"/>
        <end position="595"/>
    </location>
</feature>
<accession>A0A1Y1I6M8</accession>
<feature type="compositionally biased region" description="Basic and acidic residues" evidence="2">
    <location>
        <begin position="219"/>
        <end position="233"/>
    </location>
</feature>
<feature type="coiled-coil region" evidence="1">
    <location>
        <begin position="645"/>
        <end position="739"/>
    </location>
</feature>
<dbReference type="Proteomes" id="UP000054558">
    <property type="component" value="Unassembled WGS sequence"/>
</dbReference>
<evidence type="ECO:0000259" key="3">
    <source>
        <dbReference type="PROSITE" id="PS50862"/>
    </source>
</evidence>
<feature type="domain" description="Aminoacyl-transfer RNA synthetases class-II family profile" evidence="3">
    <location>
        <begin position="876"/>
        <end position="1114"/>
    </location>
</feature>
<feature type="region of interest" description="Disordered" evidence="2">
    <location>
        <begin position="999"/>
        <end position="1095"/>
    </location>
</feature>
<keyword evidence="1" id="KW-0175">Coiled coil</keyword>
<proteinExistence type="predicted"/>
<name>A0A1Y1I6M8_KLENI</name>
<feature type="compositionally biased region" description="Basic and acidic residues" evidence="2">
    <location>
        <begin position="1238"/>
        <end position="1248"/>
    </location>
</feature>
<protein>
    <recommendedName>
        <fullName evidence="3">Aminoacyl-transfer RNA synthetases class-II family profile domain-containing protein</fullName>
    </recommendedName>
</protein>
<feature type="compositionally biased region" description="Polar residues" evidence="2">
    <location>
        <begin position="173"/>
        <end position="188"/>
    </location>
</feature>
<sequence length="1315" mass="147095">MFLWRTMTFQGKSLTVREFLKRSQGVENPGSMASSEPGEPPSELLENLSEHDEAFLDTGSHLSESAEGSQLAASNRGDPLTEVQRNDQLDKGPSIRLNQEVIESRVASGPGPPLPFEKHSVPDCAPEIGVFEQPVLTGGSVSSVKATSQFERQIGREGEGRLSTASLGSLESFGVDSSETQHRYSSASEDLRSPLHEKHNRNLKSGRKFDQPLSGQKTASERRLQEETSTDPEHLRALKFEVDALRQGLRASKEDRRRAEHEKQSMRKELDRVLAAKQEEMDEVIRGVMVEMREGEEEMRRAREMAVAAKSKEMEKALRNLKEKHRKAEDAAEVTKRASQIRIEELEAQLQMVELQLGMEQEERANLSAALERLEGDHDSAKVTLEAAKKEVCAETGGSLEREARDQKERIAELKRMLESAQKLVIERETDLSGIMKQFKKLPAGDNNASPEHGRQEADALHALMEELERWKRTKEAAVEQGSNALAEVNKLENQCSRLESELSRRQAAREAELKQIVELSERLKRQETTNDLVKREKESLVTVVTRLQEDLKAVQIELSHSRRQVEEMKAERDREAAAQKVEVEEMQLKLFEKEGQVDILSEKLQRNESLAAEDWRSGFTQKAATEEKVPVVGEQEQPPDPLKIENLERLVEELRTKASQTDAELTLKDARIEEHQLYEARLRTELQIYETELAGLKDELQKWPTALREKAAEFALQRSILQRDKEELELALEDARLRFQEAEGWHEEEMEQMNSIFREREAHIESELRQLQTILSGGLERQETAGKRPEAMREDPTVDLRRSAGETAGGLNREHSGEGEPAEGNRARQGLEGLVESLRSQMQKVKDELSGRTLDVQAEQKKNAVLLGIVREMKMRWDARERDFARARRDAAKEIKQELSATVRRLEETRAELAKREETIQELSRERLELGRRGEARLNSPQLEPITFRVLNDHPSDQEKGAEADFVTVKAADFFALKKLLEDQEHKMDDINRLAAALEEERSPSFPAGTPAGESYEKPPEPFFNNPPASDDPAPECAVTEREPDQTAVLSSPSAFSDGHPGSPIISLSPLRPSERARPQWQPSEPLGFGSTIDLGDERFNRGLSSAATAGLPHQLGPACLLGDDYDASPTSHFAFPSPDGPTFSDQSGGDSLIECQAALDSALVEIQRRLSQSGAKGAKGVVANRALGRARARLSGAHRGSPSGSAASSPAQGFSIREEAQRRLSGRQLLFGFGRTETRSPSDKGSLHGGGEQQESASLSKLREFAALRSRSLRRFSLVSSANSDGLLRSRSGLRRHFSVLLSRMLACYPALR</sequence>
<dbReference type="OMA" id="QAWICER"/>
<evidence type="ECO:0000256" key="1">
    <source>
        <dbReference type="SAM" id="Coils"/>
    </source>
</evidence>
<dbReference type="InterPro" id="IPR006195">
    <property type="entry name" value="aa-tRNA-synth_II"/>
</dbReference>
<feature type="compositionally biased region" description="Polar residues" evidence="2">
    <location>
        <begin position="60"/>
        <end position="73"/>
    </location>
</feature>